<feature type="compositionally biased region" description="Low complexity" evidence="1">
    <location>
        <begin position="148"/>
        <end position="167"/>
    </location>
</feature>
<dbReference type="AlphaFoldDB" id="A0A8H6IDU9"/>
<comment type="caution">
    <text evidence="2">The sequence shown here is derived from an EMBL/GenBank/DDBJ whole genome shotgun (WGS) entry which is preliminary data.</text>
</comment>
<accession>A0A8H6IDU9</accession>
<feature type="region of interest" description="Disordered" evidence="1">
    <location>
        <begin position="148"/>
        <end position="168"/>
    </location>
</feature>
<feature type="region of interest" description="Disordered" evidence="1">
    <location>
        <begin position="291"/>
        <end position="312"/>
    </location>
</feature>
<feature type="compositionally biased region" description="Low complexity" evidence="1">
    <location>
        <begin position="292"/>
        <end position="309"/>
    </location>
</feature>
<organism evidence="2 3">
    <name type="scientific">Ephemerocybe angulata</name>
    <dbReference type="NCBI Taxonomy" id="980116"/>
    <lineage>
        <taxon>Eukaryota</taxon>
        <taxon>Fungi</taxon>
        <taxon>Dikarya</taxon>
        <taxon>Basidiomycota</taxon>
        <taxon>Agaricomycotina</taxon>
        <taxon>Agaricomycetes</taxon>
        <taxon>Agaricomycetidae</taxon>
        <taxon>Agaricales</taxon>
        <taxon>Agaricineae</taxon>
        <taxon>Psathyrellaceae</taxon>
        <taxon>Ephemerocybe</taxon>
    </lineage>
</organism>
<name>A0A8H6IDU9_9AGAR</name>
<dbReference type="OrthoDB" id="21502at2759"/>
<keyword evidence="3" id="KW-1185">Reference proteome</keyword>
<reference evidence="2 3" key="1">
    <citation type="submission" date="2020-07" db="EMBL/GenBank/DDBJ databases">
        <title>Comparative genomics of pyrophilous fungi reveals a link between fire events and developmental genes.</title>
        <authorList>
            <consortium name="DOE Joint Genome Institute"/>
            <person name="Steindorff A.S."/>
            <person name="Carver A."/>
            <person name="Calhoun S."/>
            <person name="Stillman K."/>
            <person name="Liu H."/>
            <person name="Lipzen A."/>
            <person name="Pangilinan J."/>
            <person name="Labutti K."/>
            <person name="Bruns T.D."/>
            <person name="Grigoriev I.V."/>
        </authorList>
    </citation>
    <scope>NUCLEOTIDE SEQUENCE [LARGE SCALE GENOMIC DNA]</scope>
    <source>
        <strain evidence="2 3">CBS 144469</strain>
    </source>
</reference>
<gene>
    <name evidence="2" type="ORF">DFP72DRAFT_875910</name>
</gene>
<sequence length="433" mass="47535">MYTLESTGSSEPLSSDESSFALYPLTAFDKLFERTTFVTGWLVEGTVNAKVLDEALRRVTNKWRMLAGRVQSRKEGVDLKWYLNIPLGPLPQNYRTFSLTTTTSTVPLSDYVPIPIPQISDSLPPEVFIHCLHPAAIHAMGIHLAPLSPAGTSPTSPRSPPSSAGASQEDRRAYTAIGFARSHWLVPPMPTPGLNVNPVLQALEQKYLTRDRMYKGYTPLGLVAFHMREKWWREAFMYLVESSRDALKKEGKNVENVSSGDILVAWIYKTIYAKGISTDTLVHCTNFTSFRSTSNPSPSTASQASSPASRLSLSKPQVVSAYKTLSSAPHFPSHPDAQDSLTISNVSASRILEADWHATGARRTVCGYRYQMTPTGVVFSNAISIAGRLDDGSVVIDVTLNTQRMRLIEEEVTRLIDAAAAPPSPADSEATEK</sequence>
<dbReference type="Proteomes" id="UP000521943">
    <property type="component" value="Unassembled WGS sequence"/>
</dbReference>
<evidence type="ECO:0000313" key="3">
    <source>
        <dbReference type="Proteomes" id="UP000521943"/>
    </source>
</evidence>
<evidence type="ECO:0000256" key="1">
    <source>
        <dbReference type="SAM" id="MobiDB-lite"/>
    </source>
</evidence>
<protein>
    <submittedName>
        <fullName evidence="2">Uncharacterized protein</fullName>
    </submittedName>
</protein>
<evidence type="ECO:0000313" key="2">
    <source>
        <dbReference type="EMBL" id="KAF6762428.1"/>
    </source>
</evidence>
<dbReference type="EMBL" id="JACGCI010000007">
    <property type="protein sequence ID" value="KAF6762428.1"/>
    <property type="molecule type" value="Genomic_DNA"/>
</dbReference>
<proteinExistence type="predicted"/>